<dbReference type="EMBL" id="BMLG01000016">
    <property type="protein sequence ID" value="GGM37396.1"/>
    <property type="molecule type" value="Genomic_DNA"/>
</dbReference>
<protein>
    <recommendedName>
        <fullName evidence="2">DUF2207 domain-containing protein</fullName>
    </recommendedName>
</protein>
<evidence type="ECO:0000313" key="4">
    <source>
        <dbReference type="Proteomes" id="UP000618460"/>
    </source>
</evidence>
<evidence type="ECO:0000313" key="3">
    <source>
        <dbReference type="EMBL" id="GGM37396.1"/>
    </source>
</evidence>
<name>A0A917TTG2_9BACI</name>
<evidence type="ECO:0000256" key="1">
    <source>
        <dbReference type="SAM" id="Phobius"/>
    </source>
</evidence>
<dbReference type="InterPro" id="IPR018702">
    <property type="entry name" value="DUF2207"/>
</dbReference>
<sequence>MKKIDIFLFILPLIFILISCSNTDNTIHIDQVDIQAFIDTDGTIHVKELYKYSVNDTDRGTIRSTNPKVKNFKAYVAPYNLKNANIETTNLDPMKFTRLRDQYYIQFSTNNKSQHVIYSYDIVGAITKYNDTAYLHHSFLGETNNTELHNVTINLYLPSKQVKDDIYFYVHSRNKPLIQTTESFIRYSFDNLPKSQKNEFALIFPSSLLTDQAVNQAKDMKKKLLVSESSLAWRYENVEDNFNQIIPLIVIGIVVTLIAGIGIIYFHPNNRQKLKDREKLLTLIEKTDPIVVSYVNNKGKLIKEDIISGLFSLYQRGLIVITEVPSELNDGKTFRFTWKQNHTELGESELYIKRWLFREKDKLGSFFLLESIADSTDNIQYRSQKSKTNKYYHIKKWHEITTKQFSLSRLKGNYVPYFLYSFSTISITLGLLAYFTFTEAWTRDVQFVIMIVFSILGAITLVLRCNKKLMILLFSATFILSIFLTMTTATVLFLLFILINSSLSYIIPSITWNKNTNEIQKAIRIVKKQFKTNQFPMGNTPKRLQNQLQLSLILDQEYYFIKACKPIPSTLLKNGNYPLLNNLKNTVSQFETTFYDKL</sequence>
<feature type="domain" description="DUF2207" evidence="2">
    <location>
        <begin position="29"/>
        <end position="204"/>
    </location>
</feature>
<evidence type="ECO:0000259" key="2">
    <source>
        <dbReference type="Pfam" id="PF09972"/>
    </source>
</evidence>
<reference evidence="3" key="1">
    <citation type="journal article" date="2014" name="Int. J. Syst. Evol. Microbiol.">
        <title>Complete genome sequence of Corynebacterium casei LMG S-19264T (=DSM 44701T), isolated from a smear-ripened cheese.</title>
        <authorList>
            <consortium name="US DOE Joint Genome Institute (JGI-PGF)"/>
            <person name="Walter F."/>
            <person name="Albersmeier A."/>
            <person name="Kalinowski J."/>
            <person name="Ruckert C."/>
        </authorList>
    </citation>
    <scope>NUCLEOTIDE SEQUENCE</scope>
    <source>
        <strain evidence="3">CGMCC 1.6333</strain>
    </source>
</reference>
<dbReference type="AlphaFoldDB" id="A0A917TTG2"/>
<organism evidence="3 4">
    <name type="scientific">Paraliobacillus quinghaiensis</name>
    <dbReference type="NCBI Taxonomy" id="470815"/>
    <lineage>
        <taxon>Bacteria</taxon>
        <taxon>Bacillati</taxon>
        <taxon>Bacillota</taxon>
        <taxon>Bacilli</taxon>
        <taxon>Bacillales</taxon>
        <taxon>Bacillaceae</taxon>
        <taxon>Paraliobacillus</taxon>
    </lineage>
</organism>
<dbReference type="PROSITE" id="PS51257">
    <property type="entry name" value="PROKAR_LIPOPROTEIN"/>
    <property type="match status" value="1"/>
</dbReference>
<dbReference type="Pfam" id="PF09972">
    <property type="entry name" value="DUF2207"/>
    <property type="match status" value="1"/>
</dbReference>
<feature type="transmembrane region" description="Helical" evidence="1">
    <location>
        <begin position="472"/>
        <end position="499"/>
    </location>
</feature>
<keyword evidence="1" id="KW-0812">Transmembrane</keyword>
<accession>A0A917TTG2</accession>
<keyword evidence="4" id="KW-1185">Reference proteome</keyword>
<feature type="transmembrane region" description="Helical" evidence="1">
    <location>
        <begin position="447"/>
        <end position="465"/>
    </location>
</feature>
<proteinExistence type="predicted"/>
<keyword evidence="1" id="KW-0472">Membrane</keyword>
<keyword evidence="1" id="KW-1133">Transmembrane helix</keyword>
<reference evidence="3" key="2">
    <citation type="submission" date="2020-09" db="EMBL/GenBank/DDBJ databases">
        <authorList>
            <person name="Sun Q."/>
            <person name="Zhou Y."/>
        </authorList>
    </citation>
    <scope>NUCLEOTIDE SEQUENCE</scope>
    <source>
        <strain evidence="3">CGMCC 1.6333</strain>
    </source>
</reference>
<dbReference type="Proteomes" id="UP000618460">
    <property type="component" value="Unassembled WGS sequence"/>
</dbReference>
<gene>
    <name evidence="3" type="ORF">GCM10011351_24520</name>
</gene>
<feature type="transmembrane region" description="Helical" evidence="1">
    <location>
        <begin position="414"/>
        <end position="435"/>
    </location>
</feature>
<comment type="caution">
    <text evidence="3">The sequence shown here is derived from an EMBL/GenBank/DDBJ whole genome shotgun (WGS) entry which is preliminary data.</text>
</comment>
<dbReference type="RefSeq" id="WP_162879197.1">
    <property type="nucleotide sequence ID" value="NZ_BMLG01000016.1"/>
</dbReference>
<feature type="transmembrane region" description="Helical" evidence="1">
    <location>
        <begin position="245"/>
        <end position="267"/>
    </location>
</feature>